<organism evidence="13 14">
    <name type="scientific">Aquisalinus luteolus</name>
    <dbReference type="NCBI Taxonomy" id="1566827"/>
    <lineage>
        <taxon>Bacteria</taxon>
        <taxon>Pseudomonadati</taxon>
        <taxon>Pseudomonadota</taxon>
        <taxon>Alphaproteobacteria</taxon>
        <taxon>Parvularculales</taxon>
        <taxon>Parvularculaceae</taxon>
        <taxon>Aquisalinus</taxon>
    </lineage>
</organism>
<keyword evidence="7 12" id="KW-0479">Metal-binding</keyword>
<feature type="binding site" evidence="12">
    <location>
        <position position="263"/>
    </location>
    <ligand>
        <name>Zn(2+)</name>
        <dbReference type="ChEBI" id="CHEBI:29105"/>
    </ligand>
</feature>
<feature type="binding site" evidence="12">
    <location>
        <position position="101"/>
    </location>
    <ligand>
        <name>Zn(2+)</name>
        <dbReference type="ChEBI" id="CHEBI:29105"/>
    </ligand>
</feature>
<keyword evidence="10 12" id="KW-0443">Lipid metabolism</keyword>
<dbReference type="GO" id="GO:0016020">
    <property type="term" value="C:membrane"/>
    <property type="evidence" value="ECO:0007669"/>
    <property type="project" value="GOC"/>
</dbReference>
<evidence type="ECO:0000256" key="7">
    <source>
        <dbReference type="ARBA" id="ARBA00022723"/>
    </source>
</evidence>
<dbReference type="InterPro" id="IPR020568">
    <property type="entry name" value="Ribosomal_Su5_D2-typ_SF"/>
</dbReference>
<dbReference type="GO" id="GO:0046872">
    <property type="term" value="F:metal ion binding"/>
    <property type="evidence" value="ECO:0007669"/>
    <property type="project" value="UniProtKB-KW"/>
</dbReference>
<evidence type="ECO:0000256" key="11">
    <source>
        <dbReference type="ARBA" id="ARBA00024535"/>
    </source>
</evidence>
<evidence type="ECO:0000313" key="13">
    <source>
        <dbReference type="EMBL" id="GGI00451.1"/>
    </source>
</evidence>
<evidence type="ECO:0000256" key="3">
    <source>
        <dbReference type="ARBA" id="ARBA00005002"/>
    </source>
</evidence>
<dbReference type="InterPro" id="IPR015870">
    <property type="entry name" value="UDP-acyl_N-AcGlcN_deAcase_N"/>
</dbReference>
<dbReference type="NCBIfam" id="TIGR00325">
    <property type="entry name" value="lpxC"/>
    <property type="match status" value="1"/>
</dbReference>
<dbReference type="PANTHER" id="PTHR33694">
    <property type="entry name" value="UDP-3-O-ACYL-N-ACETYLGLUCOSAMINE DEACETYLASE 1, MITOCHONDRIAL-RELATED"/>
    <property type="match status" value="1"/>
</dbReference>
<evidence type="ECO:0000256" key="4">
    <source>
        <dbReference type="ARBA" id="ARBA00012745"/>
    </source>
</evidence>
<evidence type="ECO:0000256" key="2">
    <source>
        <dbReference type="ARBA" id="ARBA00002923"/>
    </source>
</evidence>
<evidence type="ECO:0000256" key="10">
    <source>
        <dbReference type="ARBA" id="ARBA00023098"/>
    </source>
</evidence>
<evidence type="ECO:0000313" key="14">
    <source>
        <dbReference type="Proteomes" id="UP000621856"/>
    </source>
</evidence>
<proteinExistence type="inferred from homology"/>
<dbReference type="GO" id="GO:0009245">
    <property type="term" value="P:lipid A biosynthetic process"/>
    <property type="evidence" value="ECO:0007669"/>
    <property type="project" value="UniProtKB-UniRule"/>
</dbReference>
<keyword evidence="5 12" id="KW-0444">Lipid biosynthesis</keyword>
<accession>A0A8J3A565</accession>
<name>A0A8J3A565_9PROT</name>
<comment type="cofactor">
    <cofactor evidence="1 12">
        <name>Zn(2+)</name>
        <dbReference type="ChEBI" id="CHEBI:29105"/>
    </cofactor>
</comment>
<reference evidence="13" key="1">
    <citation type="journal article" date="2014" name="Int. J. Syst. Evol. Microbiol.">
        <title>Complete genome sequence of Corynebacterium casei LMG S-19264T (=DSM 44701T), isolated from a smear-ripened cheese.</title>
        <authorList>
            <consortium name="US DOE Joint Genome Institute (JGI-PGF)"/>
            <person name="Walter F."/>
            <person name="Albersmeier A."/>
            <person name="Kalinowski J."/>
            <person name="Ruckert C."/>
        </authorList>
    </citation>
    <scope>NUCLEOTIDE SEQUENCE</scope>
    <source>
        <strain evidence="13">CGMCC 1.14984</strain>
    </source>
</reference>
<sequence>MFDQLDHSASSIKETTLRASVSCEGIGLHTGRVVKMRLAPAPAGTGIVFRRIDLLTCDSLSAQPASLVQISIKAHPDAVRETQLGTTLANAHGISISTTEHLMAAFAGIGLDNVFVEVEGPEIPIMDGSSEPFLRLIDEAGLRQLSTPRRALRIIERVAVEDGDRWAMIVPNKSPTDNSCEIDILVDYADPAIGRQRARFLSDPATFRDDVAAARTFCNLKDVEAMRARGLALGGSYDNAIVVNEGKVENEGGLRFDEEFVYHKALDLIGDLYLLGCPLIGRISAYKPGHDLNTQLARAIARNPQAFAIVSLPEPAGESMLAEA</sequence>
<dbReference type="UniPathway" id="UPA00359">
    <property type="reaction ID" value="UER00478"/>
</dbReference>
<dbReference type="RefSeq" id="WP_205967526.1">
    <property type="nucleotide sequence ID" value="NZ_BMGZ01000003.1"/>
</dbReference>
<comment type="pathway">
    <text evidence="3 12">Glycolipid biosynthesis; lipid IV(A) biosynthesis; lipid IV(A) from (3R)-3-hydroxytetradecanoyl-[acyl-carrier-protein] and UDP-N-acetyl-alpha-D-glucosamine: step 2/6.</text>
</comment>
<feature type="binding site" evidence="12">
    <location>
        <position position="267"/>
    </location>
    <ligand>
        <name>Zn(2+)</name>
        <dbReference type="ChEBI" id="CHEBI:29105"/>
    </ligand>
</feature>
<dbReference type="HAMAP" id="MF_00388">
    <property type="entry name" value="LpxC"/>
    <property type="match status" value="1"/>
</dbReference>
<keyword evidence="6 12" id="KW-0441">Lipid A biosynthesis</keyword>
<dbReference type="Gene3D" id="3.30.1700.10">
    <property type="entry name" value="lpxc deacetylase, domain 2"/>
    <property type="match status" value="1"/>
</dbReference>
<reference evidence="13" key="2">
    <citation type="submission" date="2020-09" db="EMBL/GenBank/DDBJ databases">
        <authorList>
            <person name="Sun Q."/>
            <person name="Zhou Y."/>
        </authorList>
    </citation>
    <scope>NUCLEOTIDE SEQUENCE</scope>
    <source>
        <strain evidence="13">CGMCC 1.14984</strain>
    </source>
</reference>
<dbReference type="SUPFAM" id="SSF54211">
    <property type="entry name" value="Ribosomal protein S5 domain 2-like"/>
    <property type="match status" value="2"/>
</dbReference>
<dbReference type="Pfam" id="PF03331">
    <property type="entry name" value="LpxC"/>
    <property type="match status" value="1"/>
</dbReference>
<dbReference type="GO" id="GO:0103117">
    <property type="term" value="F:UDP-3-O-acyl-N-acetylglucosamine deacetylase activity"/>
    <property type="evidence" value="ECO:0007669"/>
    <property type="project" value="UniProtKB-UniRule"/>
</dbReference>
<evidence type="ECO:0000256" key="9">
    <source>
        <dbReference type="ARBA" id="ARBA00022833"/>
    </source>
</evidence>
<evidence type="ECO:0000256" key="5">
    <source>
        <dbReference type="ARBA" id="ARBA00022516"/>
    </source>
</evidence>
<keyword evidence="9 12" id="KW-0862">Zinc</keyword>
<evidence type="ECO:0000256" key="12">
    <source>
        <dbReference type="HAMAP-Rule" id="MF_00388"/>
    </source>
</evidence>
<comment type="similarity">
    <text evidence="12">Belongs to the LpxC family.</text>
</comment>
<dbReference type="InterPro" id="IPR004463">
    <property type="entry name" value="UDP-acyl_GlcNac_deAcase"/>
</dbReference>
<dbReference type="EC" id="3.5.1.108" evidence="4 12"/>
<comment type="catalytic activity">
    <reaction evidence="11 12">
        <text>a UDP-3-O-[(3R)-3-hydroxyacyl]-N-acetyl-alpha-D-glucosamine + H2O = a UDP-3-O-[(3R)-3-hydroxyacyl]-alpha-D-glucosamine + acetate</text>
        <dbReference type="Rhea" id="RHEA:67816"/>
        <dbReference type="ChEBI" id="CHEBI:15377"/>
        <dbReference type="ChEBI" id="CHEBI:30089"/>
        <dbReference type="ChEBI" id="CHEBI:137740"/>
        <dbReference type="ChEBI" id="CHEBI:173225"/>
        <dbReference type="EC" id="3.5.1.108"/>
    </reaction>
</comment>
<keyword evidence="8 12" id="KW-0378">Hydrolase</keyword>
<dbReference type="Proteomes" id="UP000621856">
    <property type="component" value="Unassembled WGS sequence"/>
</dbReference>
<dbReference type="PANTHER" id="PTHR33694:SF1">
    <property type="entry name" value="UDP-3-O-ACYL-N-ACETYLGLUCOSAMINE DEACETYLASE 1, MITOCHONDRIAL-RELATED"/>
    <property type="match status" value="1"/>
</dbReference>
<comment type="caution">
    <text evidence="13">The sequence shown here is derived from an EMBL/GenBank/DDBJ whole genome shotgun (WGS) entry which is preliminary data.</text>
</comment>
<gene>
    <name evidence="12 13" type="primary">lpxC</name>
    <name evidence="13" type="ORF">GCM10011355_28770</name>
</gene>
<evidence type="ECO:0000256" key="6">
    <source>
        <dbReference type="ARBA" id="ARBA00022556"/>
    </source>
</evidence>
<comment type="function">
    <text evidence="2 12">Catalyzes the hydrolysis of UDP-3-O-myristoyl-N-acetylglucosamine to form UDP-3-O-myristoylglucosamine and acetate, the committed step in lipid A biosynthesis.</text>
</comment>
<dbReference type="EMBL" id="BMGZ01000003">
    <property type="protein sequence ID" value="GGI00451.1"/>
    <property type="molecule type" value="Genomic_DNA"/>
</dbReference>
<dbReference type="AlphaFoldDB" id="A0A8J3A565"/>
<dbReference type="Gene3D" id="3.30.230.20">
    <property type="entry name" value="lpxc deacetylase, domain 1"/>
    <property type="match status" value="1"/>
</dbReference>
<protein>
    <recommendedName>
        <fullName evidence="4 12">UDP-3-O-acyl-N-acetylglucosamine deacetylase</fullName>
        <shortName evidence="12">UDP-3-O-acyl-GlcNAc deacetylase</shortName>
        <ecNumber evidence="4 12">3.5.1.108</ecNumber>
    </recommendedName>
    <alternativeName>
        <fullName evidence="12">UDP-3-O-[R-3-hydroxymyristoyl]-N-acetylglucosamine deacetylase</fullName>
    </alternativeName>
</protein>
<evidence type="ECO:0000256" key="8">
    <source>
        <dbReference type="ARBA" id="ARBA00022801"/>
    </source>
</evidence>
<dbReference type="InterPro" id="IPR011334">
    <property type="entry name" value="UDP-acyl_GlcNac_deAcase_C"/>
</dbReference>
<evidence type="ECO:0000256" key="1">
    <source>
        <dbReference type="ARBA" id="ARBA00001947"/>
    </source>
</evidence>
<feature type="active site" description="Proton donor" evidence="12">
    <location>
        <position position="290"/>
    </location>
</feature>